<protein>
    <submittedName>
        <fullName evidence="1">Uncharacterized protein</fullName>
    </submittedName>
</protein>
<accession>A0A162J7K7</accession>
<reference evidence="1 2" key="1">
    <citation type="submission" date="2016-03" db="EMBL/GenBank/DDBJ databases">
        <title>Comparative genomics of human isolates of Fusobacterium necrophorum.</title>
        <authorList>
            <person name="Jensen A."/>
            <person name="Bank S."/>
            <person name="Andersen P.S."/>
            <person name="Kristensen L.H."/>
            <person name="Prag J."/>
        </authorList>
    </citation>
    <scope>NUCLEOTIDE SEQUENCE [LARGE SCALE GENOMIC DNA]</scope>
    <source>
        <strain evidence="1 2">LS_1264</strain>
    </source>
</reference>
<evidence type="ECO:0000313" key="1">
    <source>
        <dbReference type="EMBL" id="KYL05283.1"/>
    </source>
</evidence>
<dbReference type="RefSeq" id="WP_062680812.1">
    <property type="nucleotide sequence ID" value="NZ_LVEA01000001.1"/>
</dbReference>
<dbReference type="AlphaFoldDB" id="A0A162J7K7"/>
<sequence>MNIKEINEKAKKKGIEIYQITAIELTDEMDVLSEMIGYEPFIHSEFPEGKEAIDFKTWYEKQLDIYDVDYKNYQWCVVFTSSCSFPSEKDIVIVQFYEDINNLQLPKKYKE</sequence>
<evidence type="ECO:0000313" key="2">
    <source>
        <dbReference type="Proteomes" id="UP000075816"/>
    </source>
</evidence>
<proteinExistence type="predicted"/>
<gene>
    <name evidence="1" type="ORF">A2J07_00680</name>
</gene>
<dbReference type="EMBL" id="LVEA01000001">
    <property type="protein sequence ID" value="KYL05283.1"/>
    <property type="molecule type" value="Genomic_DNA"/>
</dbReference>
<organism evidence="1 2">
    <name type="scientific">Fusobacterium necrophorum subsp. funduliforme</name>
    <dbReference type="NCBI Taxonomy" id="143387"/>
    <lineage>
        <taxon>Bacteria</taxon>
        <taxon>Fusobacteriati</taxon>
        <taxon>Fusobacteriota</taxon>
        <taxon>Fusobacteriia</taxon>
        <taxon>Fusobacteriales</taxon>
        <taxon>Fusobacteriaceae</taxon>
        <taxon>Fusobacterium</taxon>
    </lineage>
</organism>
<comment type="caution">
    <text evidence="1">The sequence shown here is derived from an EMBL/GenBank/DDBJ whole genome shotgun (WGS) entry which is preliminary data.</text>
</comment>
<dbReference type="Proteomes" id="UP000075816">
    <property type="component" value="Unassembled WGS sequence"/>
</dbReference>
<name>A0A162J7K7_9FUSO</name>